<evidence type="ECO:0000313" key="2">
    <source>
        <dbReference type="Proteomes" id="UP000245634"/>
    </source>
</evidence>
<keyword evidence="2" id="KW-1185">Reference proteome</keyword>
<sequence>MKKHAAVVRHVIDTSYLVLVNGLPVHHTTNPSVAEAMVGHLQRFFAETDPREELIVTVEEGGRS</sequence>
<dbReference type="Proteomes" id="UP000245634">
    <property type="component" value="Unassembled WGS sequence"/>
</dbReference>
<gene>
    <name evidence="1" type="ORF">C7459_1052</name>
</gene>
<accession>A0A316DAF5</accession>
<proteinExistence type="predicted"/>
<dbReference type="AlphaFoldDB" id="A0A316DAF5"/>
<evidence type="ECO:0000313" key="1">
    <source>
        <dbReference type="EMBL" id="PWK14249.1"/>
    </source>
</evidence>
<dbReference type="EMBL" id="QGGL01000005">
    <property type="protein sequence ID" value="PWK14249.1"/>
    <property type="molecule type" value="Genomic_DNA"/>
</dbReference>
<reference evidence="1 2" key="1">
    <citation type="submission" date="2018-05" db="EMBL/GenBank/DDBJ databases">
        <title>Genomic Encyclopedia of Type Strains, Phase IV (KMG-IV): sequencing the most valuable type-strain genomes for metagenomic binning, comparative biology and taxonomic classification.</title>
        <authorList>
            <person name="Goeker M."/>
        </authorList>
    </citation>
    <scope>NUCLEOTIDE SEQUENCE [LARGE SCALE GENOMIC DNA]</scope>
    <source>
        <strain evidence="1 2">DSM 18773</strain>
    </source>
</reference>
<organism evidence="1 2">
    <name type="scientific">Tumebacillus permanentifrigoris</name>
    <dbReference type="NCBI Taxonomy" id="378543"/>
    <lineage>
        <taxon>Bacteria</taxon>
        <taxon>Bacillati</taxon>
        <taxon>Bacillota</taxon>
        <taxon>Bacilli</taxon>
        <taxon>Bacillales</taxon>
        <taxon>Alicyclobacillaceae</taxon>
        <taxon>Tumebacillus</taxon>
    </lineage>
</organism>
<comment type="caution">
    <text evidence="1">The sequence shown here is derived from an EMBL/GenBank/DDBJ whole genome shotgun (WGS) entry which is preliminary data.</text>
</comment>
<name>A0A316DAF5_9BACL</name>
<dbReference type="RefSeq" id="WP_109687600.1">
    <property type="nucleotide sequence ID" value="NZ_QGGL01000005.1"/>
</dbReference>
<protein>
    <submittedName>
        <fullName evidence="1">Uncharacterized protein</fullName>
    </submittedName>
</protein>